<sequence>MLRQRRCYLGYEQNDAKNAWRKAERIGGITFGYKLSAAETCTNRQSCRGKMVGERDGGEWSVYVGWPRWTGKWYMGWRGEPWLGRL</sequence>
<keyword evidence="2" id="KW-1185">Reference proteome</keyword>
<dbReference type="AlphaFoldDB" id="A0A2V1EBF3"/>
<gene>
    <name evidence="1" type="ORF">DM02DRAFT_608480</name>
</gene>
<dbReference type="Proteomes" id="UP000244855">
    <property type="component" value="Unassembled WGS sequence"/>
</dbReference>
<protein>
    <submittedName>
        <fullName evidence="1">Uncharacterized protein</fullName>
    </submittedName>
</protein>
<organism evidence="1 2">
    <name type="scientific">Periconia macrospinosa</name>
    <dbReference type="NCBI Taxonomy" id="97972"/>
    <lineage>
        <taxon>Eukaryota</taxon>
        <taxon>Fungi</taxon>
        <taxon>Dikarya</taxon>
        <taxon>Ascomycota</taxon>
        <taxon>Pezizomycotina</taxon>
        <taxon>Dothideomycetes</taxon>
        <taxon>Pleosporomycetidae</taxon>
        <taxon>Pleosporales</taxon>
        <taxon>Massarineae</taxon>
        <taxon>Periconiaceae</taxon>
        <taxon>Periconia</taxon>
    </lineage>
</organism>
<dbReference type="EMBL" id="KZ805302">
    <property type="protein sequence ID" value="PVI07861.1"/>
    <property type="molecule type" value="Genomic_DNA"/>
</dbReference>
<name>A0A2V1EBF3_9PLEO</name>
<proteinExistence type="predicted"/>
<evidence type="ECO:0000313" key="2">
    <source>
        <dbReference type="Proteomes" id="UP000244855"/>
    </source>
</evidence>
<evidence type="ECO:0000313" key="1">
    <source>
        <dbReference type="EMBL" id="PVI07861.1"/>
    </source>
</evidence>
<reference evidence="1 2" key="1">
    <citation type="journal article" date="2018" name="Sci. Rep.">
        <title>Comparative genomics provides insights into the lifestyle and reveals functional heterogeneity of dark septate endophytic fungi.</title>
        <authorList>
            <person name="Knapp D.G."/>
            <person name="Nemeth J.B."/>
            <person name="Barry K."/>
            <person name="Hainaut M."/>
            <person name="Henrissat B."/>
            <person name="Johnson J."/>
            <person name="Kuo A."/>
            <person name="Lim J.H.P."/>
            <person name="Lipzen A."/>
            <person name="Nolan M."/>
            <person name="Ohm R.A."/>
            <person name="Tamas L."/>
            <person name="Grigoriev I.V."/>
            <person name="Spatafora J.W."/>
            <person name="Nagy L.G."/>
            <person name="Kovacs G.M."/>
        </authorList>
    </citation>
    <scope>NUCLEOTIDE SEQUENCE [LARGE SCALE GENOMIC DNA]</scope>
    <source>
        <strain evidence="1 2">DSE2036</strain>
    </source>
</reference>
<accession>A0A2V1EBF3</accession>